<dbReference type="RefSeq" id="WP_109677516.1">
    <property type="nucleotide sequence ID" value="NZ_QGDT01000016.1"/>
</dbReference>
<dbReference type="Gene3D" id="2.60.40.10">
    <property type="entry name" value="Immunoglobulins"/>
    <property type="match status" value="1"/>
</dbReference>
<dbReference type="Pfam" id="PF10633">
    <property type="entry name" value="NPCBM_assoc"/>
    <property type="match status" value="1"/>
</dbReference>
<accession>A0A316ACL5</accession>
<dbReference type="AlphaFoldDB" id="A0A316ACL5"/>
<dbReference type="InterPro" id="IPR018905">
    <property type="entry name" value="A-galactase_NEW3"/>
</dbReference>
<evidence type="ECO:0000256" key="1">
    <source>
        <dbReference type="SAM" id="Phobius"/>
    </source>
</evidence>
<dbReference type="PANTHER" id="PTHR39198:SF1">
    <property type="entry name" value="ALPHA-GALACTOSIDASE NEW3 DOMAIN-CONTAINING PROTEIN"/>
    <property type="match status" value="1"/>
</dbReference>
<dbReference type="PANTHER" id="PTHR39198">
    <property type="entry name" value="HYPOTHETICAL MEMBRANE PROTEIN, CONSERVED"/>
    <property type="match status" value="1"/>
</dbReference>
<evidence type="ECO:0000313" key="4">
    <source>
        <dbReference type="Proteomes" id="UP000245880"/>
    </source>
</evidence>
<protein>
    <submittedName>
        <fullName evidence="3">Alpha-galactosidase-like protein</fullName>
    </submittedName>
</protein>
<keyword evidence="1" id="KW-1133">Transmembrane helix</keyword>
<gene>
    <name evidence="3" type="ORF">CLV98_1164</name>
</gene>
<keyword evidence="4" id="KW-1185">Reference proteome</keyword>
<feature type="domain" description="Alpha-galactosidase NEW3" evidence="2">
    <location>
        <begin position="167"/>
        <end position="241"/>
    </location>
</feature>
<sequence length="286" mass="31222">MTTICPNSKKYNLQFYGLLVFFISGLLTTTHLFAQVPNATGGTSSFKANLMNIEATANETFRYNTVLYNGTSETKIYQLQAQVPDGWSVTYMTMGSPVTSVSVEAKKSQDVTIELKARPDSKPSKYSVLVTATSASDSLTLNLEAALKGAYGIELTTPTGRLSDELTEGSTKEIHLVVRNSATLPLENVELTAQSPSHWDVTFEPSKIDRLDPNKTVDVKAKVKVPDKTIAGDYITTFTAKNTNASANSTFRITVKTSLLSGWIGIIVILLSIGLVYSLIRKYGRR</sequence>
<dbReference type="EMBL" id="QGDT01000016">
    <property type="protein sequence ID" value="PWJ54720.1"/>
    <property type="molecule type" value="Genomic_DNA"/>
</dbReference>
<feature type="transmembrane region" description="Helical" evidence="1">
    <location>
        <begin position="260"/>
        <end position="280"/>
    </location>
</feature>
<evidence type="ECO:0000259" key="2">
    <source>
        <dbReference type="Pfam" id="PF10633"/>
    </source>
</evidence>
<feature type="transmembrane region" description="Helical" evidence="1">
    <location>
        <begin position="15"/>
        <end position="34"/>
    </location>
</feature>
<keyword evidence="1" id="KW-0812">Transmembrane</keyword>
<reference evidence="3 4" key="1">
    <citation type="submission" date="2018-03" db="EMBL/GenBank/DDBJ databases">
        <title>Genomic Encyclopedia of Archaeal and Bacterial Type Strains, Phase II (KMG-II): from individual species to whole genera.</title>
        <authorList>
            <person name="Goeker M."/>
        </authorList>
    </citation>
    <scope>NUCLEOTIDE SEQUENCE [LARGE SCALE GENOMIC DNA]</scope>
    <source>
        <strain evidence="3 4">DSM 100346</strain>
    </source>
</reference>
<proteinExistence type="predicted"/>
<organism evidence="3 4">
    <name type="scientific">Dyadobacter jejuensis</name>
    <dbReference type="NCBI Taxonomy" id="1082580"/>
    <lineage>
        <taxon>Bacteria</taxon>
        <taxon>Pseudomonadati</taxon>
        <taxon>Bacteroidota</taxon>
        <taxon>Cytophagia</taxon>
        <taxon>Cytophagales</taxon>
        <taxon>Spirosomataceae</taxon>
        <taxon>Dyadobacter</taxon>
    </lineage>
</organism>
<name>A0A316ACL5_9BACT</name>
<dbReference type="InterPro" id="IPR013783">
    <property type="entry name" value="Ig-like_fold"/>
</dbReference>
<keyword evidence="1" id="KW-0472">Membrane</keyword>
<comment type="caution">
    <text evidence="3">The sequence shown here is derived from an EMBL/GenBank/DDBJ whole genome shotgun (WGS) entry which is preliminary data.</text>
</comment>
<dbReference type="Proteomes" id="UP000245880">
    <property type="component" value="Unassembled WGS sequence"/>
</dbReference>
<evidence type="ECO:0000313" key="3">
    <source>
        <dbReference type="EMBL" id="PWJ54720.1"/>
    </source>
</evidence>
<dbReference type="OrthoDB" id="8631677at2"/>